<dbReference type="Proteomes" id="UP001149074">
    <property type="component" value="Unassembled WGS sequence"/>
</dbReference>
<dbReference type="RefSeq" id="XP_056478520.1">
    <property type="nucleotide sequence ID" value="XM_056613479.1"/>
</dbReference>
<protein>
    <submittedName>
        <fullName evidence="1">Uncharacterized protein</fullName>
    </submittedName>
</protein>
<gene>
    <name evidence="1" type="ORF">N7532_000985</name>
</gene>
<proteinExistence type="predicted"/>
<dbReference type="EMBL" id="JAPQKI010000002">
    <property type="protein sequence ID" value="KAJ5110450.1"/>
    <property type="molecule type" value="Genomic_DNA"/>
</dbReference>
<evidence type="ECO:0000313" key="1">
    <source>
        <dbReference type="EMBL" id="KAJ5110450.1"/>
    </source>
</evidence>
<feature type="non-terminal residue" evidence="1">
    <location>
        <position position="72"/>
    </location>
</feature>
<dbReference type="GeneID" id="81352458"/>
<organism evidence="1 2">
    <name type="scientific">Penicillium argentinense</name>
    <dbReference type="NCBI Taxonomy" id="1131581"/>
    <lineage>
        <taxon>Eukaryota</taxon>
        <taxon>Fungi</taxon>
        <taxon>Dikarya</taxon>
        <taxon>Ascomycota</taxon>
        <taxon>Pezizomycotina</taxon>
        <taxon>Eurotiomycetes</taxon>
        <taxon>Eurotiomycetidae</taxon>
        <taxon>Eurotiales</taxon>
        <taxon>Aspergillaceae</taxon>
        <taxon>Penicillium</taxon>
    </lineage>
</organism>
<dbReference type="AlphaFoldDB" id="A0A9W9G2I0"/>
<comment type="caution">
    <text evidence="1">The sequence shown here is derived from an EMBL/GenBank/DDBJ whole genome shotgun (WGS) entry which is preliminary data.</text>
</comment>
<accession>A0A9W9G2I0</accession>
<name>A0A9W9G2I0_9EURO</name>
<dbReference type="OrthoDB" id="4338678at2759"/>
<keyword evidence="2" id="KW-1185">Reference proteome</keyword>
<reference evidence="1" key="1">
    <citation type="submission" date="2022-11" db="EMBL/GenBank/DDBJ databases">
        <authorList>
            <person name="Petersen C."/>
        </authorList>
    </citation>
    <scope>NUCLEOTIDE SEQUENCE</scope>
    <source>
        <strain evidence="1">IBT 30761</strain>
    </source>
</reference>
<evidence type="ECO:0000313" key="2">
    <source>
        <dbReference type="Proteomes" id="UP001149074"/>
    </source>
</evidence>
<reference evidence="1" key="2">
    <citation type="journal article" date="2023" name="IMA Fungus">
        <title>Comparative genomic study of the Penicillium genus elucidates a diverse pangenome and 15 lateral gene transfer events.</title>
        <authorList>
            <person name="Petersen C."/>
            <person name="Sorensen T."/>
            <person name="Nielsen M.R."/>
            <person name="Sondergaard T.E."/>
            <person name="Sorensen J.L."/>
            <person name="Fitzpatrick D.A."/>
            <person name="Frisvad J.C."/>
            <person name="Nielsen K.L."/>
        </authorList>
    </citation>
    <scope>NUCLEOTIDE SEQUENCE</scope>
    <source>
        <strain evidence="1">IBT 30761</strain>
    </source>
</reference>
<sequence length="72" mass="8539">MAKHLNTITCRNAGQNRKREITGFFQKGNPPPIEVPFSQDIWEKELLDFFMLNRLPFNLFAEPSFHRLFQTN</sequence>